<dbReference type="STRING" id="1349421.OI18_06875"/>
<reference evidence="5 6" key="1">
    <citation type="submission" date="2014-11" db="EMBL/GenBank/DDBJ databases">
        <title>Genome sequence of Flavihumibacter solisilvae 3-3.</title>
        <authorList>
            <person name="Zhou G."/>
            <person name="Li M."/>
            <person name="Wang G."/>
        </authorList>
    </citation>
    <scope>NUCLEOTIDE SEQUENCE [LARGE SCALE GENOMIC DNA]</scope>
    <source>
        <strain evidence="5 6">3-3</strain>
    </source>
</reference>
<accession>A0A0C1IXV0</accession>
<dbReference type="Pfam" id="PF16334">
    <property type="entry name" value="DUF4964"/>
    <property type="match status" value="1"/>
</dbReference>
<dbReference type="AlphaFoldDB" id="A0A0C1IXV0"/>
<dbReference type="EMBL" id="JSVC01000007">
    <property type="protein sequence ID" value="KIC95319.1"/>
    <property type="molecule type" value="Genomic_DNA"/>
</dbReference>
<organism evidence="5 6">
    <name type="scientific">Flavihumibacter solisilvae</name>
    <dbReference type="NCBI Taxonomy" id="1349421"/>
    <lineage>
        <taxon>Bacteria</taxon>
        <taxon>Pseudomonadati</taxon>
        <taxon>Bacteroidota</taxon>
        <taxon>Chitinophagia</taxon>
        <taxon>Chitinophagales</taxon>
        <taxon>Chitinophagaceae</taxon>
        <taxon>Flavihumibacter</taxon>
    </lineage>
</organism>
<dbReference type="InterPro" id="IPR033433">
    <property type="entry name" value="GtaA_N"/>
</dbReference>
<dbReference type="InterPro" id="IPR008928">
    <property type="entry name" value="6-hairpin_glycosidase_sf"/>
</dbReference>
<feature type="domain" description="Glutaminase A N-terminal" evidence="4">
    <location>
        <begin position="245"/>
        <end position="464"/>
    </location>
</feature>
<dbReference type="Pfam" id="PF16335">
    <property type="entry name" value="GtaA_6_Hairpin"/>
    <property type="match status" value="1"/>
</dbReference>
<dbReference type="PANTHER" id="PTHR31987">
    <property type="entry name" value="GLUTAMINASE A-RELATED"/>
    <property type="match status" value="1"/>
</dbReference>
<feature type="signal peptide" evidence="1">
    <location>
        <begin position="1"/>
        <end position="19"/>
    </location>
</feature>
<name>A0A0C1IXV0_9BACT</name>
<dbReference type="Pfam" id="PF17168">
    <property type="entry name" value="DUF5127"/>
    <property type="match status" value="1"/>
</dbReference>
<comment type="caution">
    <text evidence="5">The sequence shown here is derived from an EMBL/GenBank/DDBJ whole genome shotgun (WGS) entry which is preliminary data.</text>
</comment>
<evidence type="ECO:0000313" key="5">
    <source>
        <dbReference type="EMBL" id="KIC95319.1"/>
    </source>
</evidence>
<evidence type="ECO:0000259" key="3">
    <source>
        <dbReference type="Pfam" id="PF16335"/>
    </source>
</evidence>
<evidence type="ECO:0000313" key="6">
    <source>
        <dbReference type="Proteomes" id="UP000031408"/>
    </source>
</evidence>
<protein>
    <submittedName>
        <fullName evidence="5">Glutaminase</fullName>
    </submittedName>
</protein>
<dbReference type="InterPro" id="IPR032515">
    <property type="entry name" value="DUF4964"/>
</dbReference>
<evidence type="ECO:0000259" key="2">
    <source>
        <dbReference type="Pfam" id="PF16334"/>
    </source>
</evidence>
<dbReference type="Gene3D" id="1.50.10.10">
    <property type="match status" value="1"/>
</dbReference>
<dbReference type="InterPro" id="IPR032514">
    <property type="entry name" value="GtaA_central"/>
</dbReference>
<dbReference type="InterPro" id="IPR008979">
    <property type="entry name" value="Galactose-bd-like_sf"/>
</dbReference>
<feature type="chain" id="PRO_5002134363" evidence="1">
    <location>
        <begin position="20"/>
        <end position="812"/>
    </location>
</feature>
<keyword evidence="6" id="KW-1185">Reference proteome</keyword>
<gene>
    <name evidence="5" type="ORF">OI18_06875</name>
</gene>
<proteinExistence type="predicted"/>
<feature type="domain" description="DUF4964" evidence="2">
    <location>
        <begin position="15"/>
        <end position="85"/>
    </location>
</feature>
<feature type="domain" description="Glutaminase A central" evidence="3">
    <location>
        <begin position="471"/>
        <end position="807"/>
    </location>
</feature>
<evidence type="ECO:0000259" key="4">
    <source>
        <dbReference type="Pfam" id="PF17168"/>
    </source>
</evidence>
<dbReference type="Proteomes" id="UP000031408">
    <property type="component" value="Unassembled WGS sequence"/>
</dbReference>
<dbReference type="SUPFAM" id="SSF48208">
    <property type="entry name" value="Six-hairpin glycosidases"/>
    <property type="match status" value="1"/>
</dbReference>
<dbReference type="InterPro" id="IPR052743">
    <property type="entry name" value="Glutaminase_GtaA"/>
</dbReference>
<dbReference type="GO" id="GO:0005975">
    <property type="term" value="P:carbohydrate metabolic process"/>
    <property type="evidence" value="ECO:0007669"/>
    <property type="project" value="InterPro"/>
</dbReference>
<dbReference type="Gene3D" id="2.60.120.260">
    <property type="entry name" value="Galactose-binding domain-like"/>
    <property type="match status" value="1"/>
</dbReference>
<dbReference type="InterPro" id="IPR012341">
    <property type="entry name" value="6hp_glycosidase-like_sf"/>
</dbReference>
<dbReference type="SUPFAM" id="SSF49785">
    <property type="entry name" value="Galactose-binding domain-like"/>
    <property type="match status" value="1"/>
</dbReference>
<evidence type="ECO:0000256" key="1">
    <source>
        <dbReference type="SAM" id="SignalP"/>
    </source>
</evidence>
<sequence>MRSIFSLLMASAFQLSAVAQELRAPAYPLITHDPYFSIWSNTDELTSSATTHWTGTAHSLTGYVKVDDKVYRFLGNAEKQYKALAPASDDVAYEAVYTETAPGSEWMKPDFNTANWKKGSAPFGDNKSLVGTEWRSKDIWVRRTFNVSDKINHPLYLKLQHDDNVEVFLNGEIIYSTKGWTGKFIYIPLNEKSSQVKKGENILAIHVANTAGGAWLDAGILEEKVDKSDASIETARQTAVTVKATQTKYTFSCGPAELELDFCSPLLMDDLDLVSRPVSYITMKVRSADNRSHKVQLYLGASSNIAVNASSQKVSASQYKSGGLSILKAGTVEQPVMKKKGDDLRIDWGYVYVAAKSDNHVKQFVSEAIVPGKIFTASASSVKEGKQLVLNSIFDLGNVTASGKEQVLMLGYDDIYSVQYFSTNLRPWWNNDGKQTFEGQLAKASNDYKAIVQKCNAFDDKLFADASKAGGDQYAHLCELVYRQSIAAHKLVKSPQGEILFLSKENYSNGSINTVDITYPSAPLYLLYNPDLLKGMLNGIFYYSESGKWAKPYAAHDLGTYPLANGQTYGEDMPVEESGNMIILTAAIARQEGNADYARKHWSTLSTWVEYLAKDGFDPANQLCTDDFAGHLARNANLSVKAIAAIGSYAQLADRLGKKEIAEKYFSMAKEMAGKWMQMAEDGDHYSLTFDGKGTWSQKYNLVWDKLLGLDLFPKQVYEKEVNYYLTKQNQYGLPLDSRKTYTKSDWIMWTAVLTDDQKKFNAIIQPVFRYANESSSRVPLSDWHETTTGKMVGFQARSVVGGYFIKMLENK</sequence>
<dbReference type="PANTHER" id="PTHR31987:SF1">
    <property type="entry name" value="GLUTAMINASE A"/>
    <property type="match status" value="1"/>
</dbReference>
<dbReference type="OrthoDB" id="175993at2"/>
<keyword evidence="1" id="KW-0732">Signal</keyword>
<dbReference type="RefSeq" id="WP_039138356.1">
    <property type="nucleotide sequence ID" value="NZ_JSVC01000007.1"/>
</dbReference>